<dbReference type="EMBL" id="QGTW01000008">
    <property type="protein sequence ID" value="PWW27375.1"/>
    <property type="molecule type" value="Genomic_DNA"/>
</dbReference>
<keyword evidence="4 6" id="KW-0975">Bacterial flagellum</keyword>
<dbReference type="Pfam" id="PF00460">
    <property type="entry name" value="Flg_bb_rod"/>
    <property type="match status" value="1"/>
</dbReference>
<evidence type="ECO:0000256" key="6">
    <source>
        <dbReference type="PIRNR" id="PIRNR002889"/>
    </source>
</evidence>
<dbReference type="AlphaFoldDB" id="A0A2V2ZY24"/>
<feature type="domain" description="Flagellar basal body rod protein N-terminal" evidence="7">
    <location>
        <begin position="21"/>
        <end position="38"/>
    </location>
</feature>
<comment type="caution">
    <text evidence="8">The sequence shown here is derived from an EMBL/GenBank/DDBJ whole genome shotgun (WGS) entry which is preliminary data.</text>
</comment>
<keyword evidence="8" id="KW-0966">Cell projection</keyword>
<dbReference type="PIRSF" id="PIRSF002889">
    <property type="entry name" value="Rod_FlgB"/>
    <property type="match status" value="1"/>
</dbReference>
<evidence type="ECO:0000259" key="7">
    <source>
        <dbReference type="Pfam" id="PF00460"/>
    </source>
</evidence>
<organism evidence="8 9">
    <name type="scientific">Cytobacillus oceanisediminis</name>
    <dbReference type="NCBI Taxonomy" id="665099"/>
    <lineage>
        <taxon>Bacteria</taxon>
        <taxon>Bacillati</taxon>
        <taxon>Bacillota</taxon>
        <taxon>Bacilli</taxon>
        <taxon>Bacillales</taxon>
        <taxon>Bacillaceae</taxon>
        <taxon>Cytobacillus</taxon>
    </lineage>
</organism>
<evidence type="ECO:0000256" key="3">
    <source>
        <dbReference type="ARBA" id="ARBA00014376"/>
    </source>
</evidence>
<dbReference type="Proteomes" id="UP000247150">
    <property type="component" value="Unassembled WGS sequence"/>
</dbReference>
<reference evidence="8 9" key="1">
    <citation type="submission" date="2018-05" db="EMBL/GenBank/DDBJ databases">
        <title>Freshwater and sediment microbial communities from various areas in North America, analyzing microbe dynamics in response to fracking.</title>
        <authorList>
            <person name="Lamendella R."/>
        </authorList>
    </citation>
    <scope>NUCLEOTIDE SEQUENCE [LARGE SCALE GENOMIC DNA]</scope>
    <source>
        <strain evidence="8 9">15_TX</strain>
    </source>
</reference>
<comment type="subunit">
    <text evidence="6">The basal body constitutes a major portion of the flagellar organelle and consists of a number of rings mounted on a central rod.</text>
</comment>
<dbReference type="PANTHER" id="PTHR30435">
    <property type="entry name" value="FLAGELLAR PROTEIN"/>
    <property type="match status" value="1"/>
</dbReference>
<comment type="subcellular location">
    <subcellularLocation>
        <location evidence="1 6">Bacterial flagellum basal body</location>
    </subcellularLocation>
</comment>
<dbReference type="PANTHER" id="PTHR30435:SF12">
    <property type="entry name" value="FLAGELLAR BASAL BODY ROD PROTEIN FLGB"/>
    <property type="match status" value="1"/>
</dbReference>
<name>A0A2V2ZY24_9BACI</name>
<gene>
    <name evidence="8" type="ORF">DFO73_108114</name>
</gene>
<dbReference type="GO" id="GO:0071978">
    <property type="term" value="P:bacterial-type flagellum-dependent swarming motility"/>
    <property type="evidence" value="ECO:0007669"/>
    <property type="project" value="TreeGrafter"/>
</dbReference>
<dbReference type="GO" id="GO:0030694">
    <property type="term" value="C:bacterial-type flagellum basal body, rod"/>
    <property type="evidence" value="ECO:0007669"/>
    <property type="project" value="InterPro"/>
</dbReference>
<evidence type="ECO:0000256" key="5">
    <source>
        <dbReference type="ARBA" id="ARBA00024934"/>
    </source>
</evidence>
<dbReference type="InterPro" id="IPR006300">
    <property type="entry name" value="FlgB"/>
</dbReference>
<protein>
    <recommendedName>
        <fullName evidence="3 6">Flagellar basal body rod protein FlgB</fullName>
    </recommendedName>
</protein>
<comment type="similarity">
    <text evidence="2 6">Belongs to the flagella basal body rod proteins family.</text>
</comment>
<comment type="function">
    <text evidence="5 6">Structural component of flagellum, the bacterial motility apparatus. Part of the rod structure of flagellar basal body.</text>
</comment>
<dbReference type="RefSeq" id="WP_110065697.1">
    <property type="nucleotide sequence ID" value="NZ_QGTW01000008.1"/>
</dbReference>
<evidence type="ECO:0000256" key="1">
    <source>
        <dbReference type="ARBA" id="ARBA00004117"/>
    </source>
</evidence>
<accession>A0A2V2ZY24</accession>
<proteinExistence type="inferred from homology"/>
<evidence type="ECO:0000256" key="4">
    <source>
        <dbReference type="ARBA" id="ARBA00023143"/>
    </source>
</evidence>
<dbReference type="InterPro" id="IPR001444">
    <property type="entry name" value="Flag_bb_rod_N"/>
</dbReference>
<evidence type="ECO:0000256" key="2">
    <source>
        <dbReference type="ARBA" id="ARBA00009677"/>
    </source>
</evidence>
<keyword evidence="8" id="KW-0969">Cilium</keyword>
<keyword evidence="8" id="KW-0282">Flagellum</keyword>
<dbReference type="OrthoDB" id="9792068at2"/>
<evidence type="ECO:0000313" key="8">
    <source>
        <dbReference type="EMBL" id="PWW27375.1"/>
    </source>
</evidence>
<sequence length="131" mass="14567">MKLFSGTISTIEHALDYSTLKQKVISQNIANADTPNYKAKDASFKEVLQQTVNGSLEANKSDARHYDFKARPSSAKAVVTKRNVSYNHNGNSVDLDKEMSDLATNQIYYNAMIERMSGKFSSLQNVIRGGK</sequence>
<evidence type="ECO:0000313" key="9">
    <source>
        <dbReference type="Proteomes" id="UP000247150"/>
    </source>
</evidence>
<dbReference type="NCBIfam" id="TIGR01396">
    <property type="entry name" value="FlgB"/>
    <property type="match status" value="1"/>
</dbReference>